<dbReference type="AlphaFoldDB" id="A0A0W0V7B5"/>
<dbReference type="STRING" id="45067.Llan_2566"/>
<proteinExistence type="predicted"/>
<reference evidence="1 2" key="1">
    <citation type="submission" date="2015-11" db="EMBL/GenBank/DDBJ databases">
        <title>Genomic analysis of 38 Legionella species identifies large and diverse effector repertoires.</title>
        <authorList>
            <person name="Burstein D."/>
            <person name="Amaro F."/>
            <person name="Zusman T."/>
            <person name="Lifshitz Z."/>
            <person name="Cohen O."/>
            <person name="Gilbert J.A."/>
            <person name="Pupko T."/>
            <person name="Shuman H.A."/>
            <person name="Segal G."/>
        </authorList>
    </citation>
    <scope>NUCLEOTIDE SEQUENCE [LARGE SCALE GENOMIC DNA]</scope>
    <source>
        <strain evidence="1 2">ATCC 49751</strain>
    </source>
</reference>
<dbReference type="Proteomes" id="UP000054869">
    <property type="component" value="Unassembled WGS sequence"/>
</dbReference>
<organism evidence="1 2">
    <name type="scientific">Legionella lansingensis</name>
    <dbReference type="NCBI Taxonomy" id="45067"/>
    <lineage>
        <taxon>Bacteria</taxon>
        <taxon>Pseudomonadati</taxon>
        <taxon>Pseudomonadota</taxon>
        <taxon>Gammaproteobacteria</taxon>
        <taxon>Legionellales</taxon>
        <taxon>Legionellaceae</taxon>
        <taxon>Legionella</taxon>
    </lineage>
</organism>
<accession>A0A0W0V7B5</accession>
<evidence type="ECO:0000313" key="2">
    <source>
        <dbReference type="Proteomes" id="UP000054869"/>
    </source>
</evidence>
<dbReference type="PATRIC" id="fig|45067.4.peg.2697"/>
<name>A0A0W0V7B5_9GAMM</name>
<sequence length="50" mass="5853">MLKDLICEPGKYCFYYYRSSGRFGLRFKYLPLEKLTPVNPSYNAAVLVNI</sequence>
<comment type="caution">
    <text evidence="1">The sequence shown here is derived from an EMBL/GenBank/DDBJ whole genome shotgun (WGS) entry which is preliminary data.</text>
</comment>
<dbReference type="EMBL" id="LNYI01000064">
    <property type="protein sequence ID" value="KTD15978.1"/>
    <property type="molecule type" value="Genomic_DNA"/>
</dbReference>
<gene>
    <name evidence="1" type="ORF">Llan_2566</name>
</gene>
<protein>
    <submittedName>
        <fullName evidence="1">Uncharacterized protein</fullName>
    </submittedName>
</protein>
<keyword evidence="2" id="KW-1185">Reference proteome</keyword>
<evidence type="ECO:0000313" key="1">
    <source>
        <dbReference type="EMBL" id="KTD15978.1"/>
    </source>
</evidence>